<protein>
    <submittedName>
        <fullName evidence="1">Uncharacterized protein</fullName>
    </submittedName>
</protein>
<organism evidence="1 2">
    <name type="scientific">Solibacillus palustris</name>
    <dbReference type="NCBI Taxonomy" id="2908203"/>
    <lineage>
        <taxon>Bacteria</taxon>
        <taxon>Bacillati</taxon>
        <taxon>Bacillota</taxon>
        <taxon>Bacilli</taxon>
        <taxon>Bacillales</taxon>
        <taxon>Caryophanaceae</taxon>
        <taxon>Solibacillus</taxon>
    </lineage>
</organism>
<keyword evidence="2" id="KW-1185">Reference proteome</keyword>
<dbReference type="EMBL" id="JAKZFC010000007">
    <property type="protein sequence ID" value="MCH7323323.1"/>
    <property type="molecule type" value="Genomic_DNA"/>
</dbReference>
<sequence length="123" mass="14375">MNIHLESHYYYNSIKKESSIRLSDALFLDKNKKSEAAYEIKKENGYIRHYVTKANGEKIMLRETKLPKSNENEQGTSNVKDMVIEMVMSQLTKTLDKEQFNMFSKTGLVAQKEKQNKKYITSI</sequence>
<evidence type="ECO:0000313" key="2">
    <source>
        <dbReference type="Proteomes" id="UP001316087"/>
    </source>
</evidence>
<dbReference type="Proteomes" id="UP001316087">
    <property type="component" value="Unassembled WGS sequence"/>
</dbReference>
<dbReference type="RefSeq" id="WP_241370495.1">
    <property type="nucleotide sequence ID" value="NZ_JAKZFC010000007.1"/>
</dbReference>
<proteinExistence type="predicted"/>
<accession>A0ABS9UGF0</accession>
<name>A0ABS9UGF0_9BACL</name>
<comment type="caution">
    <text evidence="1">The sequence shown here is derived from an EMBL/GenBank/DDBJ whole genome shotgun (WGS) entry which is preliminary data.</text>
</comment>
<reference evidence="1 2" key="1">
    <citation type="submission" date="2022-03" db="EMBL/GenBank/DDBJ databases">
        <authorList>
            <person name="Jo J.-H."/>
            <person name="Im W.-T."/>
        </authorList>
    </citation>
    <scope>NUCLEOTIDE SEQUENCE [LARGE SCALE GENOMIC DNA]</scope>
    <source>
        <strain evidence="1 2">MA9</strain>
    </source>
</reference>
<evidence type="ECO:0000313" key="1">
    <source>
        <dbReference type="EMBL" id="MCH7323323.1"/>
    </source>
</evidence>
<gene>
    <name evidence="1" type="ORF">LZ480_15715</name>
</gene>